<evidence type="ECO:0000256" key="6">
    <source>
        <dbReference type="SAM" id="Phobius"/>
    </source>
</evidence>
<feature type="region of interest" description="Disordered" evidence="5">
    <location>
        <begin position="351"/>
        <end position="371"/>
    </location>
</feature>
<keyword evidence="3" id="KW-0677">Repeat</keyword>
<accession>A0ABS4CG54</accession>
<comment type="catalytic activity">
    <reaction evidence="1">
        <text>Random endo-hydrolysis of N-acetyl-beta-D-glucosaminide (1-&gt;4)-beta-linkages in chitin and chitodextrins.</text>
        <dbReference type="EC" id="3.2.1.14"/>
    </reaction>
</comment>
<feature type="domain" description="GH18" evidence="8">
    <location>
        <begin position="43"/>
        <end position="470"/>
    </location>
</feature>
<feature type="signal peptide" evidence="7">
    <location>
        <begin position="1"/>
        <end position="25"/>
    </location>
</feature>
<sequence>MDKMKKIVPLLFAIILGLFTTSASLTGTGSGEIVHAESKQSDYRNVMYYGDWSIEDSEGNFFPKDIPAEKLTHLNFAFLDFDVEGNLEWTDEFAALGTAGGESTVVEYAPNAGLLNGLQELRLKNPNLKVGISVGGWTKSGDFALNAQNETYRKNFVSNLIKFVEYNQMDFLDIDWEYPGSVRQPDLVDSKEDEGTPEASEKDRENFVTLLKELRAGLETLGKKTGKDYELSVALAAGPYTLNMGTDIAGVFEVVDFANLMTYDIHGAWENTTNHHSGLYTSSKAPQGNGQPWSFSTNDSVNFFLNNGATPEKIVIGAAFYSRGWGNVENDGPDPENLPGMFGSAALATTDADGNKSRGAENEKPLVNGDGGRNGGIWAYRSFDLLKKKYPDLTEYWDDESKASYMYSESSKVFFTYDSERSIAEKTKYIREKGLGGVITWMQSQDKPSNEESLKRDTLTTAIYNGLYKDTDLQVNEVESLPLTVKTEVEPLVNGTEGYKVTITNEETLTETDSVLKAVEKNHKTIKNPVLSVPSESGETFSLSAGAEKSAKTSVKPFQTLDLSAAGISFIAPGETVTFEVYTDADFAHMKRLTYLNLEQRILTDGVAYGTQKIYDLPASYESTGKIAIRLVNEKNELLAEELVRQGEVGTTLEMAAPAVEGYKTATTTINEVFKYSPQSISIAYTLDDPEAVTGKVIISHVDGKGTKLAEDVELVGVVGAEYQTTVKEFSGYKLEKTPENAVGKFTAETQQVSYVYEKLPEETTDSSSSSTSETSSSSTSDSSTSSSSTSTTGSTTTEAAAETTKKPGGGKYPETGEQSQNIYRLLGFVGLIGVLLSFGYIQKQKKNA</sequence>
<keyword evidence="4" id="KW-0146">Chitin degradation</keyword>
<dbReference type="PANTHER" id="PTHR11177:SF317">
    <property type="entry name" value="CHITINASE 12-RELATED"/>
    <property type="match status" value="1"/>
</dbReference>
<dbReference type="InterPro" id="IPR050314">
    <property type="entry name" value="Glycosyl_Hydrlase_18"/>
</dbReference>
<dbReference type="PANTHER" id="PTHR11177">
    <property type="entry name" value="CHITINASE"/>
    <property type="match status" value="1"/>
</dbReference>
<evidence type="ECO:0000256" key="2">
    <source>
        <dbReference type="ARBA" id="ARBA00012729"/>
    </source>
</evidence>
<dbReference type="Gene3D" id="3.20.20.80">
    <property type="entry name" value="Glycosidases"/>
    <property type="match status" value="1"/>
</dbReference>
<dbReference type="Proteomes" id="UP000673375">
    <property type="component" value="Unassembled WGS sequence"/>
</dbReference>
<feature type="compositionally biased region" description="Basic and acidic residues" evidence="5">
    <location>
        <begin position="186"/>
        <end position="203"/>
    </location>
</feature>
<dbReference type="InterPro" id="IPR029070">
    <property type="entry name" value="Chitinase_insertion_sf"/>
</dbReference>
<keyword evidence="7" id="KW-0732">Signal</keyword>
<feature type="region of interest" description="Disordered" evidence="5">
    <location>
        <begin position="761"/>
        <end position="817"/>
    </location>
</feature>
<dbReference type="SUPFAM" id="SSF54556">
    <property type="entry name" value="Chitinase insertion domain"/>
    <property type="match status" value="1"/>
</dbReference>
<dbReference type="EMBL" id="JAEDXU010000001">
    <property type="protein sequence ID" value="MBP1045418.1"/>
    <property type="molecule type" value="Genomic_DNA"/>
</dbReference>
<feature type="compositionally biased region" description="Basic and acidic residues" evidence="5">
    <location>
        <begin position="353"/>
        <end position="364"/>
    </location>
</feature>
<dbReference type="EC" id="3.2.1.14" evidence="2"/>
<evidence type="ECO:0000256" key="7">
    <source>
        <dbReference type="SAM" id="SignalP"/>
    </source>
</evidence>
<dbReference type="InterPro" id="IPR001223">
    <property type="entry name" value="Glyco_hydro18_cat"/>
</dbReference>
<proteinExistence type="predicted"/>
<dbReference type="RefSeq" id="WP_209556180.1">
    <property type="nucleotide sequence ID" value="NZ_JAEDXU010000001.1"/>
</dbReference>
<dbReference type="SUPFAM" id="SSF51445">
    <property type="entry name" value="(Trans)glycosidases"/>
    <property type="match status" value="1"/>
</dbReference>
<dbReference type="Gene3D" id="3.10.50.10">
    <property type="match status" value="1"/>
</dbReference>
<feature type="region of interest" description="Disordered" evidence="5">
    <location>
        <begin position="183"/>
        <end position="203"/>
    </location>
</feature>
<evidence type="ECO:0000259" key="8">
    <source>
        <dbReference type="PROSITE" id="PS51910"/>
    </source>
</evidence>
<dbReference type="SMART" id="SM00636">
    <property type="entry name" value="Glyco_18"/>
    <property type="match status" value="1"/>
</dbReference>
<keyword evidence="4" id="KW-0624">Polysaccharide degradation</keyword>
<evidence type="ECO:0000313" key="10">
    <source>
        <dbReference type="Proteomes" id="UP000673375"/>
    </source>
</evidence>
<dbReference type="NCBIfam" id="TIGR01167">
    <property type="entry name" value="LPXTG_anchor"/>
    <property type="match status" value="1"/>
</dbReference>
<keyword evidence="10" id="KW-1185">Reference proteome</keyword>
<name>A0ABS4CG54_9ENTE</name>
<dbReference type="InterPro" id="IPR017853">
    <property type="entry name" value="GH"/>
</dbReference>
<evidence type="ECO:0000256" key="3">
    <source>
        <dbReference type="ARBA" id="ARBA00022737"/>
    </source>
</evidence>
<keyword evidence="6" id="KW-1133">Transmembrane helix</keyword>
<protein>
    <recommendedName>
        <fullName evidence="2">chitinase</fullName>
        <ecNumber evidence="2">3.2.1.14</ecNumber>
    </recommendedName>
</protein>
<dbReference type="Gene3D" id="3.10.20.320">
    <property type="entry name" value="Putative peptidoglycan bound protein (lpxtg motif)"/>
    <property type="match status" value="1"/>
</dbReference>
<dbReference type="Pfam" id="PF06458">
    <property type="entry name" value="MucBP"/>
    <property type="match status" value="2"/>
</dbReference>
<keyword evidence="4" id="KW-0119">Carbohydrate metabolism</keyword>
<dbReference type="InterPro" id="IPR011583">
    <property type="entry name" value="Chitinase_II/V-like_cat"/>
</dbReference>
<keyword evidence="6" id="KW-0472">Membrane</keyword>
<reference evidence="9 10" key="1">
    <citation type="submission" date="2020-12" db="EMBL/GenBank/DDBJ databases">
        <title>Vagococcus allomyrinae sp. nov. and Enterococcus lavae sp. nov., isolated from the larvae of Allomyrina dichotoma.</title>
        <authorList>
            <person name="Lee S.D."/>
        </authorList>
    </citation>
    <scope>NUCLEOTIDE SEQUENCE [LARGE SCALE GENOMIC DNA]</scope>
    <source>
        <strain evidence="9 10">BWM-S5</strain>
    </source>
</reference>
<evidence type="ECO:0000313" key="9">
    <source>
        <dbReference type="EMBL" id="MBP1045418.1"/>
    </source>
</evidence>
<dbReference type="CDD" id="cd20174">
    <property type="entry name" value="GH18_LinChi78-like_UFR"/>
    <property type="match status" value="1"/>
</dbReference>
<feature type="compositionally biased region" description="Low complexity" evidence="5">
    <location>
        <begin position="766"/>
        <end position="803"/>
    </location>
</feature>
<keyword evidence="6" id="KW-0812">Transmembrane</keyword>
<organism evidence="9 10">
    <name type="scientific">Enterococcus larvae</name>
    <dbReference type="NCBI Taxonomy" id="2794352"/>
    <lineage>
        <taxon>Bacteria</taxon>
        <taxon>Bacillati</taxon>
        <taxon>Bacillota</taxon>
        <taxon>Bacilli</taxon>
        <taxon>Lactobacillales</taxon>
        <taxon>Enterococcaceae</taxon>
        <taxon>Enterococcus</taxon>
    </lineage>
</organism>
<evidence type="ECO:0000256" key="5">
    <source>
        <dbReference type="SAM" id="MobiDB-lite"/>
    </source>
</evidence>
<feature type="transmembrane region" description="Helical" evidence="6">
    <location>
        <begin position="823"/>
        <end position="842"/>
    </location>
</feature>
<dbReference type="PROSITE" id="PS51910">
    <property type="entry name" value="GH18_2"/>
    <property type="match status" value="1"/>
</dbReference>
<evidence type="ECO:0000256" key="1">
    <source>
        <dbReference type="ARBA" id="ARBA00000822"/>
    </source>
</evidence>
<dbReference type="CDD" id="cd06548">
    <property type="entry name" value="GH18_chitinase"/>
    <property type="match status" value="1"/>
</dbReference>
<dbReference type="InterPro" id="IPR009459">
    <property type="entry name" value="MucBP_dom"/>
</dbReference>
<evidence type="ECO:0000256" key="4">
    <source>
        <dbReference type="ARBA" id="ARBA00023024"/>
    </source>
</evidence>
<dbReference type="Pfam" id="PF00704">
    <property type="entry name" value="Glyco_hydro_18"/>
    <property type="match status" value="1"/>
</dbReference>
<comment type="caution">
    <text evidence="9">The sequence shown here is derived from an EMBL/GenBank/DDBJ whole genome shotgun (WGS) entry which is preliminary data.</text>
</comment>
<gene>
    <name evidence="9" type="ORF">I6N96_03950</name>
</gene>
<feature type="chain" id="PRO_5047015534" description="chitinase" evidence="7">
    <location>
        <begin position="26"/>
        <end position="849"/>
    </location>
</feature>